<evidence type="ECO:0000313" key="2">
    <source>
        <dbReference type="Proteomes" id="UP000606974"/>
    </source>
</evidence>
<proteinExistence type="predicted"/>
<name>A0A8H7A4F0_9EURO</name>
<protein>
    <submittedName>
        <fullName evidence="1">Uncharacterized protein</fullName>
    </submittedName>
</protein>
<comment type="caution">
    <text evidence="1">The sequence shown here is derived from an EMBL/GenBank/DDBJ whole genome shotgun (WGS) entry which is preliminary data.</text>
</comment>
<dbReference type="AlphaFoldDB" id="A0A8H7A4F0"/>
<dbReference type="Proteomes" id="UP000606974">
    <property type="component" value="Unassembled WGS sequence"/>
</dbReference>
<organism evidence="1 2">
    <name type="scientific">Endocarpon pusillum</name>
    <dbReference type="NCBI Taxonomy" id="364733"/>
    <lineage>
        <taxon>Eukaryota</taxon>
        <taxon>Fungi</taxon>
        <taxon>Dikarya</taxon>
        <taxon>Ascomycota</taxon>
        <taxon>Pezizomycotina</taxon>
        <taxon>Eurotiomycetes</taxon>
        <taxon>Chaetothyriomycetidae</taxon>
        <taxon>Verrucariales</taxon>
        <taxon>Verrucariaceae</taxon>
        <taxon>Endocarpon</taxon>
    </lineage>
</organism>
<evidence type="ECO:0000313" key="1">
    <source>
        <dbReference type="EMBL" id="KAF7502440.1"/>
    </source>
</evidence>
<accession>A0A8H7A4F0</accession>
<gene>
    <name evidence="1" type="ORF">GJ744_005804</name>
</gene>
<keyword evidence="2" id="KW-1185">Reference proteome</keyword>
<dbReference type="EMBL" id="JAACFV010000252">
    <property type="protein sequence ID" value="KAF7502440.1"/>
    <property type="molecule type" value="Genomic_DNA"/>
</dbReference>
<reference evidence="1" key="1">
    <citation type="submission" date="2020-02" db="EMBL/GenBank/DDBJ databases">
        <authorList>
            <person name="Palmer J.M."/>
        </authorList>
    </citation>
    <scope>NUCLEOTIDE SEQUENCE</scope>
    <source>
        <strain evidence="1">EPUS1.4</strain>
        <tissue evidence="1">Thallus</tissue>
    </source>
</reference>
<sequence length="79" mass="8245">MVVMANSPQIARLAHKESFADAHVATDAARRMGNVLTMAAMDVMGAALNVSLDAAVMTEISSIGRDFIGGRDKGPKTAL</sequence>